<reference evidence="3 4" key="1">
    <citation type="submission" date="2009-07" db="EMBL/GenBank/DDBJ databases">
        <authorList>
            <person name="Madupu R."/>
            <person name="Sebastian Y."/>
            <person name="Durkin A.S."/>
            <person name="Torralba M."/>
            <person name="Methe B."/>
            <person name="Sutton G.G."/>
            <person name="Strausberg R.L."/>
            <person name="Nelson K.E."/>
        </authorList>
    </citation>
    <scope>NUCLEOTIDE SEQUENCE [LARGE SCALE GENOMIC DNA]</scope>
    <source>
        <strain evidence="3 4">RM3277</strain>
    </source>
</reference>
<dbReference type="Proteomes" id="UP000003107">
    <property type="component" value="Unassembled WGS sequence"/>
</dbReference>
<organism evidence="3 4">
    <name type="scientific">Campylobacter showae RM3277</name>
    <dbReference type="NCBI Taxonomy" id="553219"/>
    <lineage>
        <taxon>Bacteria</taxon>
        <taxon>Pseudomonadati</taxon>
        <taxon>Campylobacterota</taxon>
        <taxon>Epsilonproteobacteria</taxon>
        <taxon>Campylobacterales</taxon>
        <taxon>Campylobacteraceae</taxon>
        <taxon>Campylobacter</taxon>
    </lineage>
</organism>
<dbReference type="eggNOG" id="COG1196">
    <property type="taxonomic scope" value="Bacteria"/>
</dbReference>
<evidence type="ECO:0000313" key="4">
    <source>
        <dbReference type="Proteomes" id="UP000003107"/>
    </source>
</evidence>
<keyword evidence="2" id="KW-0472">Membrane</keyword>
<protein>
    <submittedName>
        <fullName evidence="3">Putative flagellar protein FliS</fullName>
    </submittedName>
</protein>
<keyword evidence="3" id="KW-0966">Cell projection</keyword>
<feature type="transmembrane region" description="Helical" evidence="2">
    <location>
        <begin position="6"/>
        <end position="25"/>
    </location>
</feature>
<feature type="region of interest" description="Disordered" evidence="1">
    <location>
        <begin position="48"/>
        <end position="69"/>
    </location>
</feature>
<feature type="region of interest" description="Disordered" evidence="1">
    <location>
        <begin position="218"/>
        <end position="237"/>
    </location>
</feature>
<dbReference type="OrthoDB" id="5337124at2"/>
<dbReference type="GeneID" id="60990499"/>
<dbReference type="RefSeq" id="WP_004321334.1">
    <property type="nucleotide sequence ID" value="NZ_ACVQ01000019.1"/>
</dbReference>
<accession>C6RGJ1</accession>
<dbReference type="EMBL" id="ACVQ01000019">
    <property type="protein sequence ID" value="EET79541.1"/>
    <property type="molecule type" value="Genomic_DNA"/>
</dbReference>
<keyword evidence="4" id="KW-1185">Reference proteome</keyword>
<proteinExistence type="predicted"/>
<evidence type="ECO:0000256" key="1">
    <source>
        <dbReference type="SAM" id="MobiDB-lite"/>
    </source>
</evidence>
<dbReference type="STRING" id="553219.CAMSH0001_0645"/>
<keyword evidence="2" id="KW-0812">Transmembrane</keyword>
<evidence type="ECO:0000256" key="2">
    <source>
        <dbReference type="SAM" id="Phobius"/>
    </source>
</evidence>
<feature type="compositionally biased region" description="Polar residues" evidence="1">
    <location>
        <begin position="50"/>
        <end position="68"/>
    </location>
</feature>
<comment type="caution">
    <text evidence="3">The sequence shown here is derived from an EMBL/GenBank/DDBJ whole genome shotgun (WGS) entry which is preliminary data.</text>
</comment>
<keyword evidence="3" id="KW-0969">Cilium</keyword>
<evidence type="ECO:0000313" key="3">
    <source>
        <dbReference type="EMBL" id="EET79541.1"/>
    </source>
</evidence>
<sequence length="660" mass="74426">MRALNLVLFFICGCLLTLGGYYLYFEFAKPSAKSTELAVQIMNVEEASKNESASTTNETNSAIPSQALPQEKYAKNLDANYTDAPILGDEDELKEQIRVLRAQNKLLYDDNVDLVSKNLEISNILSDQKAELETRRKQAASANDKQRISAIDELNKKLAKAQEENEKNKNLEQNLTSLRSEIKTLKAELEKKQSEFDKSSTKTQNESQNALKRLEAQNDELKNEATSTKAKFESELRTANEETAKLKSENARLANELGLKDSEIKRIASEYNAQALNAQNLSKNRIAALEKERDADKKKISELEASLENANKKAESKAKLKAINDELNATNKELAAKLEKEKQGFEKEIEQNEAIYKTELEKLKNQIENERQETEQSVAELKSKIYELENQISQKDSSLQSAEAKVAELNESLNIQKELLEDEIAAGKKNIQNYKILNNKITTLVENDIKTAKENKEQLDALNELLTQKDAELATLRKQIQDGAKDLSDTKENLAKTSTQKNIAKGEVAQILTKNEELMSENENLKKIIQLNFRAEVPKKVVFIASVECSDMSAGSDRPTQVCKNKVSDFLQNYNSNYYFEITPIVSRGNFIATSKAAKVIPQDELEKIDSYANFGIGKERAKVAGEMIKDEFGDFSRISYSNDIITSQDKQGFIIKVYR</sequence>
<keyword evidence="2" id="KW-1133">Transmembrane helix</keyword>
<gene>
    <name evidence="3" type="ORF">CAMSH0001_0645</name>
</gene>
<name>C6RGJ1_9BACT</name>
<keyword evidence="3" id="KW-0282">Flagellum</keyword>
<dbReference type="AlphaFoldDB" id="C6RGJ1"/>